<dbReference type="GO" id="GO:0016020">
    <property type="term" value="C:membrane"/>
    <property type="evidence" value="ECO:0007669"/>
    <property type="project" value="UniProtKB-SubCell"/>
</dbReference>
<evidence type="ECO:0000313" key="9">
    <source>
        <dbReference type="EMBL" id="GFO32735.1"/>
    </source>
</evidence>
<comment type="caution">
    <text evidence="9">The sequence shown here is derived from an EMBL/GenBank/DDBJ whole genome shotgun (WGS) entry which is preliminary data.</text>
</comment>
<feature type="transmembrane region" description="Helical" evidence="6">
    <location>
        <begin position="265"/>
        <end position="282"/>
    </location>
</feature>
<feature type="transmembrane region" description="Helical" evidence="6">
    <location>
        <begin position="288"/>
        <end position="306"/>
    </location>
</feature>
<proteinExistence type="inferred from homology"/>
<feature type="domain" description="Protein root UVB sensitive/RUS" evidence="7">
    <location>
        <begin position="45"/>
        <end position="119"/>
    </location>
</feature>
<dbReference type="InterPro" id="IPR055412">
    <property type="entry name" value="UVB_sens_C"/>
</dbReference>
<reference evidence="9 10" key="1">
    <citation type="journal article" date="2021" name="Elife">
        <title>Chloroplast acquisition without the gene transfer in kleptoplastic sea slugs, Plakobranchus ocellatus.</title>
        <authorList>
            <person name="Maeda T."/>
            <person name="Takahashi S."/>
            <person name="Yoshida T."/>
            <person name="Shimamura S."/>
            <person name="Takaki Y."/>
            <person name="Nagai Y."/>
            <person name="Toyoda A."/>
            <person name="Suzuki Y."/>
            <person name="Arimoto A."/>
            <person name="Ishii H."/>
            <person name="Satoh N."/>
            <person name="Nishiyama T."/>
            <person name="Hasebe M."/>
            <person name="Maruyama T."/>
            <person name="Minagawa J."/>
            <person name="Obokata J."/>
            <person name="Shigenobu S."/>
        </authorList>
    </citation>
    <scope>NUCLEOTIDE SEQUENCE [LARGE SCALE GENOMIC DNA]</scope>
</reference>
<evidence type="ECO:0000256" key="1">
    <source>
        <dbReference type="ARBA" id="ARBA00004370"/>
    </source>
</evidence>
<evidence type="ECO:0000313" key="10">
    <source>
        <dbReference type="Proteomes" id="UP000735302"/>
    </source>
</evidence>
<dbReference type="PANTHER" id="PTHR12770">
    <property type="entry name" value="RUS1 FAMILY PROTEIN C16ORF58"/>
    <property type="match status" value="1"/>
</dbReference>
<feature type="domain" description="Root UVB sensitive protein C-terminal" evidence="8">
    <location>
        <begin position="335"/>
        <end position="501"/>
    </location>
</feature>
<comment type="subcellular location">
    <subcellularLocation>
        <location evidence="1">Membrane</location>
    </subcellularLocation>
</comment>
<dbReference type="Pfam" id="PF24160">
    <property type="entry name" value="UVB_sens_C"/>
    <property type="match status" value="1"/>
</dbReference>
<protein>
    <submittedName>
        <fullName evidence="9">Upf0420 protein c16orf58-like protein</fullName>
    </submittedName>
</protein>
<keyword evidence="10" id="KW-1185">Reference proteome</keyword>
<evidence type="ECO:0000256" key="4">
    <source>
        <dbReference type="ARBA" id="ARBA00022989"/>
    </source>
</evidence>
<keyword evidence="4 6" id="KW-1133">Transmembrane helix</keyword>
<evidence type="ECO:0000256" key="6">
    <source>
        <dbReference type="SAM" id="Phobius"/>
    </source>
</evidence>
<dbReference type="AlphaFoldDB" id="A0AAV4CL98"/>
<dbReference type="EMBL" id="BLXT01006675">
    <property type="protein sequence ID" value="GFO32735.1"/>
    <property type="molecule type" value="Genomic_DNA"/>
</dbReference>
<accession>A0AAV4CL98</accession>
<sequence length="513" mass="57509">MDGDSSSSPGKLVYREQYGSTSKKNDYCLSKEDGKLHKINTSKRFSSIYHFFWAVFLPQGYPDTVSEDYLAYQIWDTIQAFASSITGTLAAHAVLKGVGVGDETATVMGATLTWLYKERSTNKEDEDEGSPEDDVGVEIDDESDVNFEVEEGEGDGLRLNSSDDDESEYGAGMLGRILFAWSKGTGLDCDAKRWRLFADVLNDLAFFMDIVSPMFGPYFTLIVCLSGIFRSIVGVAGGATRAALTQHQARRNNMADVSAKDGSQETLVNLVALLCSIVMVRFVTGHQIVVWILFVVFTSLHLFANYRAVKSVRMETLSQARLYHLARHYFLYQKVLDVPTVNKLEPVIFPVRRRLAIRLGVSLDELIKSLSFPALMEVYERSMTGYLLGVDYRRGRINIVLSQTADTLDQIQACLHAELINFIVDQNKRGKELGENLKHLGSLVQESQKAGPDKEEQIKSVLATSLHFVESCMSSLTRELHSQGWVTEMAYLGADEWRALWDDQDLQDDKKDN</sequence>
<organism evidence="9 10">
    <name type="scientific">Plakobranchus ocellatus</name>
    <dbReference type="NCBI Taxonomy" id="259542"/>
    <lineage>
        <taxon>Eukaryota</taxon>
        <taxon>Metazoa</taxon>
        <taxon>Spiralia</taxon>
        <taxon>Lophotrochozoa</taxon>
        <taxon>Mollusca</taxon>
        <taxon>Gastropoda</taxon>
        <taxon>Heterobranchia</taxon>
        <taxon>Euthyneura</taxon>
        <taxon>Panpulmonata</taxon>
        <taxon>Sacoglossa</taxon>
        <taxon>Placobranchoidea</taxon>
        <taxon>Plakobranchidae</taxon>
        <taxon>Plakobranchus</taxon>
    </lineage>
</organism>
<comment type="similarity">
    <text evidence="2">Belongs to the RUS1 family.</text>
</comment>
<dbReference type="PANTHER" id="PTHR12770:SF31">
    <property type="entry name" value="RUS FAMILY MEMBER 1"/>
    <property type="match status" value="1"/>
</dbReference>
<keyword evidence="3 6" id="KW-0812">Transmembrane</keyword>
<dbReference type="InterPro" id="IPR006968">
    <property type="entry name" value="RUS_fam"/>
</dbReference>
<dbReference type="InterPro" id="IPR054549">
    <property type="entry name" value="UVB_sens_RUS_dom"/>
</dbReference>
<name>A0AAV4CL98_9GAST</name>
<evidence type="ECO:0000256" key="5">
    <source>
        <dbReference type="ARBA" id="ARBA00023136"/>
    </source>
</evidence>
<dbReference type="Pfam" id="PF04884">
    <property type="entry name" value="UVB_sens_prot"/>
    <property type="match status" value="2"/>
</dbReference>
<evidence type="ECO:0000256" key="2">
    <source>
        <dbReference type="ARBA" id="ARBA00007558"/>
    </source>
</evidence>
<evidence type="ECO:0000259" key="7">
    <source>
        <dbReference type="Pfam" id="PF04884"/>
    </source>
</evidence>
<evidence type="ECO:0000256" key="3">
    <source>
        <dbReference type="ARBA" id="ARBA00022692"/>
    </source>
</evidence>
<gene>
    <name evidence="9" type="ORF">PoB_005924000</name>
</gene>
<dbReference type="Proteomes" id="UP000735302">
    <property type="component" value="Unassembled WGS sequence"/>
</dbReference>
<feature type="transmembrane region" description="Helical" evidence="6">
    <location>
        <begin position="218"/>
        <end position="244"/>
    </location>
</feature>
<evidence type="ECO:0000259" key="8">
    <source>
        <dbReference type="Pfam" id="PF24160"/>
    </source>
</evidence>
<feature type="domain" description="Protein root UVB sensitive/RUS" evidence="7">
    <location>
        <begin position="170"/>
        <end position="330"/>
    </location>
</feature>
<keyword evidence="5 6" id="KW-0472">Membrane</keyword>